<comment type="similarity">
    <text evidence="1">Belongs to the metallo-dependent hydrolases superfamily.</text>
</comment>
<dbReference type="InterPro" id="IPR006680">
    <property type="entry name" value="Amidohydro-rel"/>
</dbReference>
<dbReference type="PANTHER" id="PTHR43569">
    <property type="entry name" value="AMIDOHYDROLASE"/>
    <property type="match status" value="1"/>
</dbReference>
<dbReference type="EMBL" id="FYEH01000007">
    <property type="protein sequence ID" value="SNB70098.1"/>
    <property type="molecule type" value="Genomic_DNA"/>
</dbReference>
<dbReference type="Proteomes" id="UP000197065">
    <property type="component" value="Unassembled WGS sequence"/>
</dbReference>
<gene>
    <name evidence="3" type="ORF">SAMN07250955_107112</name>
</gene>
<dbReference type="InterPro" id="IPR052350">
    <property type="entry name" value="Metallo-dep_Lactonases"/>
</dbReference>
<dbReference type="AlphaFoldDB" id="A0A212RCX8"/>
<reference evidence="3 4" key="1">
    <citation type="submission" date="2017-06" db="EMBL/GenBank/DDBJ databases">
        <authorList>
            <person name="Kim H.J."/>
            <person name="Triplett B.A."/>
        </authorList>
    </citation>
    <scope>NUCLEOTIDE SEQUENCE [LARGE SCALE GENOMIC DNA]</scope>
    <source>
        <strain evidence="3 4">B29T1</strain>
    </source>
</reference>
<protein>
    <submittedName>
        <fullName evidence="3">L-fuconolactonase</fullName>
    </submittedName>
</protein>
<evidence type="ECO:0000259" key="2">
    <source>
        <dbReference type="Pfam" id="PF04909"/>
    </source>
</evidence>
<name>A0A212RCX8_9PROT</name>
<dbReference type="Pfam" id="PF04909">
    <property type="entry name" value="Amidohydro_2"/>
    <property type="match status" value="1"/>
</dbReference>
<accession>A0A212RCX8</accession>
<evidence type="ECO:0000313" key="4">
    <source>
        <dbReference type="Proteomes" id="UP000197065"/>
    </source>
</evidence>
<dbReference type="Gene3D" id="3.20.20.140">
    <property type="entry name" value="Metal-dependent hydrolases"/>
    <property type="match status" value="1"/>
</dbReference>
<organism evidence="3 4">
    <name type="scientific">Arboricoccus pini</name>
    <dbReference type="NCBI Taxonomy" id="1963835"/>
    <lineage>
        <taxon>Bacteria</taxon>
        <taxon>Pseudomonadati</taxon>
        <taxon>Pseudomonadota</taxon>
        <taxon>Alphaproteobacteria</taxon>
        <taxon>Geminicoccales</taxon>
        <taxon>Geminicoccaceae</taxon>
        <taxon>Arboricoccus</taxon>
    </lineage>
</organism>
<proteinExistence type="inferred from homology"/>
<evidence type="ECO:0000313" key="3">
    <source>
        <dbReference type="EMBL" id="SNB70098.1"/>
    </source>
</evidence>
<keyword evidence="4" id="KW-1185">Reference proteome</keyword>
<evidence type="ECO:0000256" key="1">
    <source>
        <dbReference type="ARBA" id="ARBA00038310"/>
    </source>
</evidence>
<dbReference type="InterPro" id="IPR032466">
    <property type="entry name" value="Metal_Hydrolase"/>
</dbReference>
<feature type="domain" description="Amidohydrolase-related" evidence="2">
    <location>
        <begin position="7"/>
        <end position="280"/>
    </location>
</feature>
<dbReference type="PANTHER" id="PTHR43569:SF2">
    <property type="entry name" value="AMIDOHYDROLASE-RELATED DOMAIN-CONTAINING PROTEIN"/>
    <property type="match status" value="1"/>
</dbReference>
<dbReference type="RefSeq" id="WP_165769572.1">
    <property type="nucleotide sequence ID" value="NZ_FYEH01000007.1"/>
</dbReference>
<dbReference type="SUPFAM" id="SSF51556">
    <property type="entry name" value="Metallo-dependent hydrolases"/>
    <property type="match status" value="1"/>
</dbReference>
<sequence length="300" mass="33583">MVAFPVVDSHIHLIDPSRLAYRWLQNNSVLRRRHALLEYGQAQAGRAVAAIVAVEADADDADKEILYLLEQAENDSRIGAIVAHLPLEQGERLEETMASRATTGRVKGLRRLLQDEPAPGFCLQPGFIEGVRLAGRFDLTVDLCIRQHQLQDLIKLVDACPKTRFVLDHIAKPAIRDGALEPWRREFRDLAARPNIVCKLSGVATEADPIHWTPEQLRPYIDHAWESFGASRLLFGSDWPVCLMAVDWIAWVEILEAALAAFSDNEKRAFWGRNAIAAYKMDATLLETDEGDSLKTTMPG</sequence>
<dbReference type="GO" id="GO:0016787">
    <property type="term" value="F:hydrolase activity"/>
    <property type="evidence" value="ECO:0007669"/>
    <property type="project" value="InterPro"/>
</dbReference>